<sequence>MIKCNIVVYNYEINSRDGSEELVNSYLEYVVNFPVLPAIGSELKIYTYNEKVYVVLDIEYRTRIMDCHNVDNPSTMEINIIVKEV</sequence>
<keyword evidence="2" id="KW-1185">Reference proteome</keyword>
<reference evidence="1 2" key="1">
    <citation type="journal article" date="2012" name="J. Virol.">
        <title>Genome of Klebsiella sp.-Infecting Bacteriophage vB_KleM_RaK2.</title>
        <authorList>
            <person name="Simoliunas E."/>
            <person name="Kaliniene L."/>
            <person name="Truncaite L."/>
            <person name="Klausa V."/>
            <person name="Zajanckauskaite A."/>
            <person name="Meskys R."/>
        </authorList>
    </citation>
    <scope>NUCLEOTIDE SEQUENCE [LARGE SCALE GENOMIC DNA]</scope>
</reference>
<dbReference type="RefSeq" id="YP_007007390.1">
    <property type="nucleotide sequence ID" value="NC_019526.1"/>
</dbReference>
<evidence type="ECO:0000313" key="1">
    <source>
        <dbReference type="EMBL" id="AFA44508.1"/>
    </source>
</evidence>
<dbReference type="Proteomes" id="UP000007524">
    <property type="component" value="Segment"/>
</dbReference>
<organism evidence="1 2">
    <name type="scientific">Klebsiella phage vB_KleM_RaK2</name>
    <dbReference type="NCBI Taxonomy" id="1147094"/>
    <lineage>
        <taxon>Viruses</taxon>
        <taxon>Duplodnaviria</taxon>
        <taxon>Heunggongvirae</taxon>
        <taxon>Uroviricota</taxon>
        <taxon>Caudoviricetes</taxon>
        <taxon>Alcyoneusvirus</taxon>
        <taxon>Alcyoneusvirus RaK2</taxon>
    </lineage>
</organism>
<proteinExistence type="predicted"/>
<dbReference type="GeneID" id="14012823"/>
<dbReference type="KEGG" id="vg:14012823"/>
<evidence type="ECO:0000313" key="2">
    <source>
        <dbReference type="Proteomes" id="UP000007524"/>
    </source>
</evidence>
<accession>H6X442</accession>
<gene>
    <name evidence="1" type="ORF">RaK2_00235</name>
</gene>
<protein>
    <submittedName>
        <fullName evidence="1">Uncharacterized protein</fullName>
    </submittedName>
</protein>
<name>H6X442_9CAUD</name>
<dbReference type="EMBL" id="JQ513383">
    <property type="protein sequence ID" value="AFA44508.1"/>
    <property type="molecule type" value="Genomic_DNA"/>
</dbReference>